<dbReference type="UniPathway" id="UPA00077">
    <property type="reaction ID" value="UER00158"/>
</dbReference>
<comment type="similarity">
    <text evidence="2 8 9">Belongs to the dihydrofolate reductase family.</text>
</comment>
<dbReference type="GO" id="GO:0046654">
    <property type="term" value="P:tetrahydrofolate biosynthetic process"/>
    <property type="evidence" value="ECO:0007669"/>
    <property type="project" value="UniProtKB-UniPathway"/>
</dbReference>
<evidence type="ECO:0000256" key="9">
    <source>
        <dbReference type="RuleBase" id="RU004474"/>
    </source>
</evidence>
<keyword evidence="12" id="KW-1185">Reference proteome</keyword>
<accession>A0A0U1QPF2</accession>
<dbReference type="InterPro" id="IPR024072">
    <property type="entry name" value="DHFR-like_dom_sf"/>
</dbReference>
<organism evidence="11 12">
    <name type="scientific">Sporolactobacillus inulinus CASD</name>
    <dbReference type="NCBI Taxonomy" id="1069536"/>
    <lineage>
        <taxon>Bacteria</taxon>
        <taxon>Bacillati</taxon>
        <taxon>Bacillota</taxon>
        <taxon>Bacilli</taxon>
        <taxon>Bacillales</taxon>
        <taxon>Sporolactobacillaceae</taxon>
        <taxon>Sporolactobacillus</taxon>
    </lineage>
</organism>
<dbReference type="SUPFAM" id="SSF53597">
    <property type="entry name" value="Dihydrofolate reductase-like"/>
    <property type="match status" value="1"/>
</dbReference>
<dbReference type="EC" id="1.5.1.3" evidence="3 8"/>
<sequence length="168" mass="19396">MISFLLAMDRNGLIGRGNKLPWHLPDDLRYFKETTWGHPVIMGRKTFESIGKALPGRENSVLTQNLDFSAPGVTCYHSAEEFLHAGKAYGNECFVIGGAKIFDLFLPYADRLYITNIDAEFEGDTYFKGFREKDWQLVSQRSGKLDRKNIYPHEFHVYERNKSVMNLH</sequence>
<dbReference type="InterPro" id="IPR012259">
    <property type="entry name" value="DHFR"/>
</dbReference>
<evidence type="ECO:0000256" key="5">
    <source>
        <dbReference type="ARBA" id="ARBA00022857"/>
    </source>
</evidence>
<dbReference type="FunFam" id="3.40.430.10:FF:000001">
    <property type="entry name" value="Dihydrofolate reductase"/>
    <property type="match status" value="1"/>
</dbReference>
<dbReference type="GO" id="GO:0046655">
    <property type="term" value="P:folic acid metabolic process"/>
    <property type="evidence" value="ECO:0007669"/>
    <property type="project" value="TreeGrafter"/>
</dbReference>
<keyword evidence="5 8" id="KW-0521">NADP</keyword>
<dbReference type="GO" id="GO:0046452">
    <property type="term" value="P:dihydrofolate metabolic process"/>
    <property type="evidence" value="ECO:0007669"/>
    <property type="project" value="TreeGrafter"/>
</dbReference>
<dbReference type="AlphaFoldDB" id="A0A0U1QPF2"/>
<keyword evidence="6 8" id="KW-0560">Oxidoreductase</keyword>
<comment type="caution">
    <text evidence="11">The sequence shown here is derived from an EMBL/GenBank/DDBJ whole genome shotgun (WGS) entry which is preliminary data.</text>
</comment>
<dbReference type="PROSITE" id="PS51330">
    <property type="entry name" value="DHFR_2"/>
    <property type="match status" value="1"/>
</dbReference>
<dbReference type="GO" id="GO:0004146">
    <property type="term" value="F:dihydrofolate reductase activity"/>
    <property type="evidence" value="ECO:0007669"/>
    <property type="project" value="UniProtKB-EC"/>
</dbReference>
<evidence type="ECO:0000256" key="6">
    <source>
        <dbReference type="ARBA" id="ARBA00023002"/>
    </source>
</evidence>
<comment type="function">
    <text evidence="7 8">Key enzyme in folate metabolism. Catalyzes an essential reaction for de novo glycine and purine synthesis, and for DNA precursor synthesis.</text>
</comment>
<dbReference type="EMBL" id="AFVQ02000081">
    <property type="protein sequence ID" value="KLI02679.1"/>
    <property type="molecule type" value="Genomic_DNA"/>
</dbReference>
<evidence type="ECO:0000313" key="11">
    <source>
        <dbReference type="EMBL" id="KLI02679.1"/>
    </source>
</evidence>
<feature type="domain" description="DHFR" evidence="10">
    <location>
        <begin position="1"/>
        <end position="160"/>
    </location>
</feature>
<dbReference type="PANTHER" id="PTHR48069:SF3">
    <property type="entry name" value="DIHYDROFOLATE REDUCTASE"/>
    <property type="match status" value="1"/>
</dbReference>
<dbReference type="Gene3D" id="3.40.430.10">
    <property type="entry name" value="Dihydrofolate Reductase, subunit A"/>
    <property type="match status" value="1"/>
</dbReference>
<dbReference type="PRINTS" id="PR00070">
    <property type="entry name" value="DHFR"/>
</dbReference>
<comment type="catalytic activity">
    <reaction evidence="8">
        <text>(6S)-5,6,7,8-tetrahydrofolate + NADP(+) = 7,8-dihydrofolate + NADPH + H(+)</text>
        <dbReference type="Rhea" id="RHEA:15009"/>
        <dbReference type="ChEBI" id="CHEBI:15378"/>
        <dbReference type="ChEBI" id="CHEBI:57451"/>
        <dbReference type="ChEBI" id="CHEBI:57453"/>
        <dbReference type="ChEBI" id="CHEBI:57783"/>
        <dbReference type="ChEBI" id="CHEBI:58349"/>
        <dbReference type="EC" id="1.5.1.3"/>
    </reaction>
</comment>
<evidence type="ECO:0000256" key="4">
    <source>
        <dbReference type="ARBA" id="ARBA00022563"/>
    </source>
</evidence>
<evidence type="ECO:0000256" key="3">
    <source>
        <dbReference type="ARBA" id="ARBA00012856"/>
    </source>
</evidence>
<proteinExistence type="inferred from homology"/>
<dbReference type="Pfam" id="PF00186">
    <property type="entry name" value="DHFR_1"/>
    <property type="match status" value="1"/>
</dbReference>
<name>A0A0U1QPF2_9BACL</name>
<comment type="pathway">
    <text evidence="1 8">Cofactor biosynthesis; tetrahydrofolate biosynthesis; 5,6,7,8-tetrahydrofolate from 7,8-dihydrofolate: step 1/1.</text>
</comment>
<dbReference type="Proteomes" id="UP000035553">
    <property type="component" value="Unassembled WGS sequence"/>
</dbReference>
<dbReference type="CDD" id="cd00209">
    <property type="entry name" value="DHFR"/>
    <property type="match status" value="1"/>
</dbReference>
<reference evidence="11 12" key="1">
    <citation type="journal article" date="2011" name="J. Bacteriol.">
        <title>Draft genome sequence of Sporolactobacillus inulinus strain CASD, an efficient D-lactic acid-producing bacterium with high-concentration lactate tolerance capability.</title>
        <authorList>
            <person name="Yu B."/>
            <person name="Su F."/>
            <person name="Wang L."/>
            <person name="Xu K."/>
            <person name="Zhao B."/>
            <person name="Xu P."/>
        </authorList>
    </citation>
    <scope>NUCLEOTIDE SEQUENCE [LARGE SCALE GENOMIC DNA]</scope>
    <source>
        <strain evidence="11 12">CASD</strain>
    </source>
</reference>
<dbReference type="InterPro" id="IPR001796">
    <property type="entry name" value="DHFR_dom"/>
</dbReference>
<dbReference type="GO" id="GO:0070401">
    <property type="term" value="F:NADP+ binding"/>
    <property type="evidence" value="ECO:0007669"/>
    <property type="project" value="UniProtKB-ARBA"/>
</dbReference>
<dbReference type="PROSITE" id="PS00075">
    <property type="entry name" value="DHFR_1"/>
    <property type="match status" value="1"/>
</dbReference>
<dbReference type="GO" id="GO:0005829">
    <property type="term" value="C:cytosol"/>
    <property type="evidence" value="ECO:0007669"/>
    <property type="project" value="TreeGrafter"/>
</dbReference>
<evidence type="ECO:0000256" key="8">
    <source>
        <dbReference type="PIRNR" id="PIRNR000194"/>
    </source>
</evidence>
<evidence type="ECO:0000313" key="12">
    <source>
        <dbReference type="Proteomes" id="UP000035553"/>
    </source>
</evidence>
<dbReference type="GO" id="GO:0006730">
    <property type="term" value="P:one-carbon metabolic process"/>
    <property type="evidence" value="ECO:0007669"/>
    <property type="project" value="UniProtKB-KW"/>
</dbReference>
<evidence type="ECO:0000256" key="1">
    <source>
        <dbReference type="ARBA" id="ARBA00004903"/>
    </source>
</evidence>
<evidence type="ECO:0000256" key="2">
    <source>
        <dbReference type="ARBA" id="ARBA00009539"/>
    </source>
</evidence>
<dbReference type="InterPro" id="IPR017925">
    <property type="entry name" value="DHFR_CS"/>
</dbReference>
<dbReference type="PIRSF" id="PIRSF000194">
    <property type="entry name" value="DHFR"/>
    <property type="match status" value="1"/>
</dbReference>
<dbReference type="STRING" id="1069536.SINU_06580"/>
<gene>
    <name evidence="11" type="ORF">SINU_06580</name>
</gene>
<dbReference type="OrthoDB" id="9804315at2"/>
<evidence type="ECO:0000256" key="7">
    <source>
        <dbReference type="ARBA" id="ARBA00025067"/>
    </source>
</evidence>
<protein>
    <recommendedName>
        <fullName evidence="3 8">Dihydrofolate reductase</fullName>
        <ecNumber evidence="3 8">1.5.1.3</ecNumber>
    </recommendedName>
</protein>
<keyword evidence="4 8" id="KW-0554">One-carbon metabolism</keyword>
<dbReference type="PANTHER" id="PTHR48069">
    <property type="entry name" value="DIHYDROFOLATE REDUCTASE"/>
    <property type="match status" value="1"/>
</dbReference>
<evidence type="ECO:0000259" key="10">
    <source>
        <dbReference type="PROSITE" id="PS51330"/>
    </source>
</evidence>
<dbReference type="RefSeq" id="WP_010025427.1">
    <property type="nucleotide sequence ID" value="NZ_AFVQ02000081.1"/>
</dbReference>